<dbReference type="RefSeq" id="WP_073275372.1">
    <property type="nucleotide sequence ID" value="NZ_FRAC01000010.1"/>
</dbReference>
<evidence type="ECO:0000259" key="1">
    <source>
        <dbReference type="Pfam" id="PF01464"/>
    </source>
</evidence>
<sequence>MSEIQGINRLKTTSDVAASKEKKVNSSKSFSSYLGETVSLDEIFNEAAEKYNVPVNLLKAIGKQESNFKSDAVSRCGAQGIMQLMPRTAASLGVTDSFDPKQNIMGGAKYISQLLDKYDGDASLALAAYNAGSNNVAKYGGIPPFKETQNYVKKVMGYMQEGVSAKGTVTVKSSVTAPASLPDIAQIKNNLVRTETETEDTSGNSILDEFFTYDNYLKFMEIFMEDDKDEKKEDPDNYFSKAISYNAPILNLFNN</sequence>
<reference evidence="2 3" key="1">
    <citation type="submission" date="2016-11" db="EMBL/GenBank/DDBJ databases">
        <authorList>
            <person name="Jaros S."/>
            <person name="Januszkiewicz K."/>
            <person name="Wedrychowicz H."/>
        </authorList>
    </citation>
    <scope>NUCLEOTIDE SEQUENCE [LARGE SCALE GENOMIC DNA]</scope>
    <source>
        <strain evidence="2 3">DSM 15929</strain>
    </source>
</reference>
<feature type="domain" description="Transglycosylase SLT" evidence="1">
    <location>
        <begin position="43"/>
        <end position="151"/>
    </location>
</feature>
<organism evidence="2 3">
    <name type="scientific">Anaerocolumna jejuensis DSM 15929</name>
    <dbReference type="NCBI Taxonomy" id="1121322"/>
    <lineage>
        <taxon>Bacteria</taxon>
        <taxon>Bacillati</taxon>
        <taxon>Bacillota</taxon>
        <taxon>Clostridia</taxon>
        <taxon>Lachnospirales</taxon>
        <taxon>Lachnospiraceae</taxon>
        <taxon>Anaerocolumna</taxon>
    </lineage>
</organism>
<evidence type="ECO:0000313" key="3">
    <source>
        <dbReference type="Proteomes" id="UP000184386"/>
    </source>
</evidence>
<accession>A0A1M6QRF4</accession>
<dbReference type="InterPro" id="IPR023346">
    <property type="entry name" value="Lysozyme-like_dom_sf"/>
</dbReference>
<dbReference type="Proteomes" id="UP000184386">
    <property type="component" value="Unassembled WGS sequence"/>
</dbReference>
<dbReference type="PANTHER" id="PTHR37423:SF2">
    <property type="entry name" value="MEMBRANE-BOUND LYTIC MUREIN TRANSGLYCOSYLASE C"/>
    <property type="match status" value="1"/>
</dbReference>
<dbReference type="PANTHER" id="PTHR37423">
    <property type="entry name" value="SOLUBLE LYTIC MUREIN TRANSGLYCOSYLASE-RELATED"/>
    <property type="match status" value="1"/>
</dbReference>
<dbReference type="SUPFAM" id="SSF53955">
    <property type="entry name" value="Lysozyme-like"/>
    <property type="match status" value="1"/>
</dbReference>
<evidence type="ECO:0000313" key="2">
    <source>
        <dbReference type="EMBL" id="SHK22673.1"/>
    </source>
</evidence>
<keyword evidence="3" id="KW-1185">Reference proteome</keyword>
<gene>
    <name evidence="2" type="ORF">SAMN02745136_01994</name>
</gene>
<name>A0A1M6QRF4_9FIRM</name>
<dbReference type="AlphaFoldDB" id="A0A1M6QRF4"/>
<dbReference type="CDD" id="cd00254">
    <property type="entry name" value="LT-like"/>
    <property type="match status" value="1"/>
</dbReference>
<dbReference type="InterPro" id="IPR008258">
    <property type="entry name" value="Transglycosylase_SLT_dom_1"/>
</dbReference>
<protein>
    <submittedName>
        <fullName evidence="2">Transglycosylase SLT domain-containing protein</fullName>
    </submittedName>
</protein>
<dbReference type="STRING" id="1121322.SAMN02745136_01994"/>
<dbReference type="Pfam" id="PF01464">
    <property type="entry name" value="SLT"/>
    <property type="match status" value="1"/>
</dbReference>
<dbReference type="Gene3D" id="1.10.530.10">
    <property type="match status" value="1"/>
</dbReference>
<dbReference type="EMBL" id="FRAC01000010">
    <property type="protein sequence ID" value="SHK22673.1"/>
    <property type="molecule type" value="Genomic_DNA"/>
</dbReference>
<proteinExistence type="predicted"/>